<dbReference type="SUPFAM" id="SSF56801">
    <property type="entry name" value="Acetyl-CoA synthetase-like"/>
    <property type="match status" value="1"/>
</dbReference>
<accession>A0A4R1FRK7</accession>
<dbReference type="Proteomes" id="UP000294702">
    <property type="component" value="Unassembled WGS sequence"/>
</dbReference>
<dbReference type="InterPro" id="IPR050237">
    <property type="entry name" value="ATP-dep_AMP-bd_enzyme"/>
</dbReference>
<dbReference type="GO" id="GO:0009234">
    <property type="term" value="P:menaquinone biosynthetic process"/>
    <property type="evidence" value="ECO:0007669"/>
    <property type="project" value="UniProtKB-KW"/>
</dbReference>
<dbReference type="GO" id="GO:0008756">
    <property type="term" value="F:o-succinylbenzoate-CoA ligase activity"/>
    <property type="evidence" value="ECO:0007669"/>
    <property type="project" value="InterPro"/>
</dbReference>
<dbReference type="InterPro" id="IPR025110">
    <property type="entry name" value="AMP-bd_C"/>
</dbReference>
<comment type="caution">
    <text evidence="7">The sequence shown here is derived from an EMBL/GenBank/DDBJ whole genome shotgun (WGS) entry which is preliminary data.</text>
</comment>
<dbReference type="PANTHER" id="PTHR43767">
    <property type="entry name" value="LONG-CHAIN-FATTY-ACID--COA LIGASE"/>
    <property type="match status" value="1"/>
</dbReference>
<dbReference type="NCBIfam" id="NF006539">
    <property type="entry name" value="PRK09029.1"/>
    <property type="match status" value="1"/>
</dbReference>
<keyword evidence="2" id="KW-0436">Ligase</keyword>
<dbReference type="CDD" id="cd17630">
    <property type="entry name" value="OSB_MenE-like"/>
    <property type="match status" value="1"/>
</dbReference>
<dbReference type="Pfam" id="PF13193">
    <property type="entry name" value="AMP-binding_C"/>
    <property type="match status" value="1"/>
</dbReference>
<evidence type="ECO:0000313" key="7">
    <source>
        <dbReference type="EMBL" id="TCJ96089.1"/>
    </source>
</evidence>
<sequence length="450" mass="50820">MNRQFLWQQYAKDPDYAQRIALQFEQQYLTWQTFSERIDQFAFCFVQQGVKAGHTVALCGKNSLDLLLAYCALLQLGGRVLLLNPAFNASKIQQLCRDHQAVLLWSEQQCLALTQVEPQQDFVALTLTLTSGSSGEPKAVAHRIDDHLANAQGVCQLMGFQAEHCWLLSLPLFHVSGQGIIWRWLLTGARLQLVGDNLYAAMAQATHLSLVPTQLQRWLAYLADNPVQSQQKQHILLGGSHIPLNLVKQAEQQGFSCYCGYGMTEMASTVFAKRYDDRAGVGQALAGREYCLVNGEIWLRGAGLGLGYWQNGQLIPLCNQQGWLQTKDRGYWQDNELVIAGRLDNMFISGGENIQPEEIEKILLQYEGLKQAVVLAVNDNEFGQRPVAMVEFAQKFSQNEVNKLTHWLSNRLEKFKQPIAYFPLPEQAQSGIKVSRYGLQQQLAKIWDKE</sequence>
<dbReference type="RefSeq" id="WP_132691319.1">
    <property type="nucleotide sequence ID" value="NZ_SMFT01000004.1"/>
</dbReference>
<dbReference type="PROSITE" id="PS00455">
    <property type="entry name" value="AMP_BINDING"/>
    <property type="match status" value="1"/>
</dbReference>
<gene>
    <name evidence="7" type="ORF">EV694_1638</name>
</gene>
<dbReference type="Pfam" id="PF00501">
    <property type="entry name" value="AMP-binding"/>
    <property type="match status" value="2"/>
</dbReference>
<protein>
    <submittedName>
        <fullName evidence="7">2-succinylbenzoyl-CoA synthetase</fullName>
    </submittedName>
</protein>
<feature type="domain" description="AMP-dependent synthetase/ligase" evidence="5">
    <location>
        <begin position="16"/>
        <end position="106"/>
    </location>
</feature>
<dbReference type="InterPro" id="IPR042099">
    <property type="entry name" value="ANL_N_sf"/>
</dbReference>
<feature type="domain" description="AMP-binding enzyme C-terminal" evidence="6">
    <location>
        <begin position="358"/>
        <end position="419"/>
    </location>
</feature>
<feature type="domain" description="AMP-dependent synthetase/ligase" evidence="5">
    <location>
        <begin position="122"/>
        <end position="309"/>
    </location>
</feature>
<proteinExistence type="predicted"/>
<dbReference type="EMBL" id="SMFT01000004">
    <property type="protein sequence ID" value="TCJ96089.1"/>
    <property type="molecule type" value="Genomic_DNA"/>
</dbReference>
<evidence type="ECO:0000256" key="2">
    <source>
        <dbReference type="ARBA" id="ARBA00022598"/>
    </source>
</evidence>
<reference evidence="7 8" key="1">
    <citation type="submission" date="2019-03" db="EMBL/GenBank/DDBJ databases">
        <title>Genomic Encyclopedia of Type Strains, Phase IV (KMG-IV): sequencing the most valuable type-strain genomes for metagenomic binning, comparative biology and taxonomic classification.</title>
        <authorList>
            <person name="Goeker M."/>
        </authorList>
    </citation>
    <scope>NUCLEOTIDE SEQUENCE [LARGE SCALE GENOMIC DNA]</scope>
    <source>
        <strain evidence="7 8">DSM 15534</strain>
    </source>
</reference>
<dbReference type="GO" id="GO:0005524">
    <property type="term" value="F:ATP binding"/>
    <property type="evidence" value="ECO:0007669"/>
    <property type="project" value="UniProtKB-KW"/>
</dbReference>
<keyword evidence="1" id="KW-0474">Menaquinone biosynthesis</keyword>
<keyword evidence="4" id="KW-0067">ATP-binding</keyword>
<organism evidence="7 8">
    <name type="scientific">Volucribacter psittacicida</name>
    <dbReference type="NCBI Taxonomy" id="203482"/>
    <lineage>
        <taxon>Bacteria</taxon>
        <taxon>Pseudomonadati</taxon>
        <taxon>Pseudomonadota</taxon>
        <taxon>Gammaproteobacteria</taxon>
        <taxon>Pasteurellales</taxon>
        <taxon>Pasteurellaceae</taxon>
        <taxon>Volucribacter</taxon>
    </lineage>
</organism>
<keyword evidence="8" id="KW-1185">Reference proteome</keyword>
<dbReference type="Gene3D" id="3.30.300.30">
    <property type="match status" value="1"/>
</dbReference>
<evidence type="ECO:0000259" key="6">
    <source>
        <dbReference type="Pfam" id="PF13193"/>
    </source>
</evidence>
<dbReference type="NCBIfam" id="TIGR01923">
    <property type="entry name" value="menE"/>
    <property type="match status" value="1"/>
</dbReference>
<evidence type="ECO:0000256" key="4">
    <source>
        <dbReference type="ARBA" id="ARBA00022840"/>
    </source>
</evidence>
<keyword evidence="3" id="KW-0547">Nucleotide-binding</keyword>
<name>A0A4R1FRK7_9PAST</name>
<dbReference type="InterPro" id="IPR000873">
    <property type="entry name" value="AMP-dep_synth/lig_dom"/>
</dbReference>
<evidence type="ECO:0000256" key="1">
    <source>
        <dbReference type="ARBA" id="ARBA00022428"/>
    </source>
</evidence>
<evidence type="ECO:0000259" key="5">
    <source>
        <dbReference type="Pfam" id="PF00501"/>
    </source>
</evidence>
<dbReference type="InterPro" id="IPR045851">
    <property type="entry name" value="AMP-bd_C_sf"/>
</dbReference>
<dbReference type="PANTHER" id="PTHR43767:SF1">
    <property type="entry name" value="NONRIBOSOMAL PEPTIDE SYNTHASE PES1 (EUROFUNG)-RELATED"/>
    <property type="match status" value="1"/>
</dbReference>
<evidence type="ECO:0000256" key="3">
    <source>
        <dbReference type="ARBA" id="ARBA00022741"/>
    </source>
</evidence>
<dbReference type="InterPro" id="IPR020845">
    <property type="entry name" value="AMP-binding_CS"/>
</dbReference>
<dbReference type="AlphaFoldDB" id="A0A4R1FRK7"/>
<dbReference type="OrthoDB" id="9803968at2"/>
<dbReference type="Gene3D" id="3.40.50.12780">
    <property type="entry name" value="N-terminal domain of ligase-like"/>
    <property type="match status" value="1"/>
</dbReference>
<dbReference type="InterPro" id="IPR010192">
    <property type="entry name" value="MenE"/>
</dbReference>
<evidence type="ECO:0000313" key="8">
    <source>
        <dbReference type="Proteomes" id="UP000294702"/>
    </source>
</evidence>